<dbReference type="KEGG" id="mlr:MELLADRAFT_113159"/>
<name>F4S8Y1_MELLP</name>
<dbReference type="AlphaFoldDB" id="F4S8Y1"/>
<dbReference type="EMBL" id="GL883167">
    <property type="protein sequence ID" value="EGF98911.1"/>
    <property type="molecule type" value="Genomic_DNA"/>
</dbReference>
<proteinExistence type="predicted"/>
<dbReference type="Proteomes" id="UP000001072">
    <property type="component" value="Unassembled WGS sequence"/>
</dbReference>
<gene>
    <name evidence="1" type="ORF">MELLADRAFT_113159</name>
</gene>
<keyword evidence="2" id="KW-1185">Reference proteome</keyword>
<protein>
    <submittedName>
        <fullName evidence="1">Uncharacterized protein</fullName>
    </submittedName>
</protein>
<sequence length="131" mass="15155">MSAEHVAIGLPIYTINETYLQQRGGKLRKAQHPNLHSYSQRRGITNRHLNLGMNGKQHGLAFRIWFSLVKALGAPADKSMNQSQLRTKLRDTRGIAHGDNIYELMLLKDQQDYIPWLPQIIESLFNFNQDW</sequence>
<dbReference type="RefSeq" id="XP_007417855.1">
    <property type="nucleotide sequence ID" value="XM_007417793.1"/>
</dbReference>
<evidence type="ECO:0000313" key="2">
    <source>
        <dbReference type="Proteomes" id="UP000001072"/>
    </source>
</evidence>
<evidence type="ECO:0000313" key="1">
    <source>
        <dbReference type="EMBL" id="EGF98911.1"/>
    </source>
</evidence>
<dbReference type="HOGENOM" id="CLU_1928089_0_0_1"/>
<organism evidence="2">
    <name type="scientific">Melampsora larici-populina (strain 98AG31 / pathotype 3-4-7)</name>
    <name type="common">Poplar leaf rust fungus</name>
    <dbReference type="NCBI Taxonomy" id="747676"/>
    <lineage>
        <taxon>Eukaryota</taxon>
        <taxon>Fungi</taxon>
        <taxon>Dikarya</taxon>
        <taxon>Basidiomycota</taxon>
        <taxon>Pucciniomycotina</taxon>
        <taxon>Pucciniomycetes</taxon>
        <taxon>Pucciniales</taxon>
        <taxon>Melampsoraceae</taxon>
        <taxon>Melampsora</taxon>
    </lineage>
</organism>
<reference evidence="2" key="1">
    <citation type="journal article" date="2011" name="Proc. Natl. Acad. Sci. U.S.A.">
        <title>Obligate biotrophy features unraveled by the genomic analysis of rust fungi.</title>
        <authorList>
            <person name="Duplessis S."/>
            <person name="Cuomo C.A."/>
            <person name="Lin Y.-C."/>
            <person name="Aerts A."/>
            <person name="Tisserant E."/>
            <person name="Veneault-Fourrey C."/>
            <person name="Joly D.L."/>
            <person name="Hacquard S."/>
            <person name="Amselem J."/>
            <person name="Cantarel B.L."/>
            <person name="Chiu R."/>
            <person name="Coutinho P.M."/>
            <person name="Feau N."/>
            <person name="Field M."/>
            <person name="Frey P."/>
            <person name="Gelhaye E."/>
            <person name="Goldberg J."/>
            <person name="Grabherr M.G."/>
            <person name="Kodira C.D."/>
            <person name="Kohler A."/>
            <person name="Kuees U."/>
            <person name="Lindquist E.A."/>
            <person name="Lucas S.M."/>
            <person name="Mago R."/>
            <person name="Mauceli E."/>
            <person name="Morin E."/>
            <person name="Murat C."/>
            <person name="Pangilinan J.L."/>
            <person name="Park R."/>
            <person name="Pearson M."/>
            <person name="Quesneville H."/>
            <person name="Rouhier N."/>
            <person name="Sakthikumar S."/>
            <person name="Salamov A.A."/>
            <person name="Schmutz J."/>
            <person name="Selles B."/>
            <person name="Shapiro H."/>
            <person name="Tanguay P."/>
            <person name="Tuskan G.A."/>
            <person name="Henrissat B."/>
            <person name="Van de Peer Y."/>
            <person name="Rouze P."/>
            <person name="Ellis J.G."/>
            <person name="Dodds P.N."/>
            <person name="Schein J.E."/>
            <person name="Zhong S."/>
            <person name="Hamelin R.C."/>
            <person name="Grigoriev I.V."/>
            <person name="Szabo L.J."/>
            <person name="Martin F."/>
        </authorList>
    </citation>
    <scope>NUCLEOTIDE SEQUENCE [LARGE SCALE GENOMIC DNA]</scope>
    <source>
        <strain evidence="2">98AG31 / pathotype 3-4-7</strain>
    </source>
</reference>
<dbReference type="GeneID" id="18924900"/>
<dbReference type="InParanoid" id="F4S8Y1"/>
<dbReference type="VEuPathDB" id="FungiDB:MELLADRAFT_113159"/>
<accession>F4S8Y1</accession>